<comment type="caution">
    <text evidence="2">The sequence shown here is derived from an EMBL/GenBank/DDBJ whole genome shotgun (WGS) entry which is preliminary data.</text>
</comment>
<evidence type="ECO:0000313" key="2">
    <source>
        <dbReference type="EMBL" id="THH29392.1"/>
    </source>
</evidence>
<accession>A0A4S4MT53</accession>
<organism evidence="2 3">
    <name type="scientific">Antrodiella citrinella</name>
    <dbReference type="NCBI Taxonomy" id="2447956"/>
    <lineage>
        <taxon>Eukaryota</taxon>
        <taxon>Fungi</taxon>
        <taxon>Dikarya</taxon>
        <taxon>Basidiomycota</taxon>
        <taxon>Agaricomycotina</taxon>
        <taxon>Agaricomycetes</taxon>
        <taxon>Polyporales</taxon>
        <taxon>Steccherinaceae</taxon>
        <taxon>Antrodiella</taxon>
    </lineage>
</organism>
<reference evidence="2 3" key="1">
    <citation type="submission" date="2019-02" db="EMBL/GenBank/DDBJ databases">
        <title>Genome sequencing of the rare red list fungi Antrodiella citrinella (Flaviporus citrinellus).</title>
        <authorList>
            <person name="Buettner E."/>
            <person name="Kellner H."/>
        </authorList>
    </citation>
    <scope>NUCLEOTIDE SEQUENCE [LARGE SCALE GENOMIC DNA]</scope>
    <source>
        <strain evidence="2 3">DSM 108506</strain>
    </source>
</reference>
<name>A0A4S4MT53_9APHY</name>
<proteinExistence type="predicted"/>
<feature type="region of interest" description="Disordered" evidence="1">
    <location>
        <begin position="70"/>
        <end position="102"/>
    </location>
</feature>
<gene>
    <name evidence="2" type="ORF">EUX98_g4808</name>
</gene>
<feature type="compositionally biased region" description="Basic and acidic residues" evidence="1">
    <location>
        <begin position="70"/>
        <end position="89"/>
    </location>
</feature>
<dbReference type="EMBL" id="SGPM01000126">
    <property type="protein sequence ID" value="THH29392.1"/>
    <property type="molecule type" value="Genomic_DNA"/>
</dbReference>
<keyword evidence="3" id="KW-1185">Reference proteome</keyword>
<dbReference type="AlphaFoldDB" id="A0A4S4MT53"/>
<evidence type="ECO:0000256" key="1">
    <source>
        <dbReference type="SAM" id="MobiDB-lite"/>
    </source>
</evidence>
<evidence type="ECO:0000313" key="3">
    <source>
        <dbReference type="Proteomes" id="UP000308730"/>
    </source>
</evidence>
<protein>
    <submittedName>
        <fullName evidence="2">Uncharacterized protein</fullName>
    </submittedName>
</protein>
<dbReference type="Proteomes" id="UP000308730">
    <property type="component" value="Unassembled WGS sequence"/>
</dbReference>
<sequence length="166" mass="18884">MSPSPTLKDLRRAEDFTQSIAATVAAWIQQEEGTPHLFLTGPVDVPPGETWWKRELELVCDIERRSNLKVKDLNAKDTNDHNTNDKNNEDDTDDSGQDEFGSYDIVDDIDDAQATQISVEYLQYYTPGSIRPCVMLVRNEYRTLLNSMKDALAARAKYVRAHHGHM</sequence>